<organism evidence="2 3">
    <name type="scientific">Stephania cephalantha</name>
    <dbReference type="NCBI Taxonomy" id="152367"/>
    <lineage>
        <taxon>Eukaryota</taxon>
        <taxon>Viridiplantae</taxon>
        <taxon>Streptophyta</taxon>
        <taxon>Embryophyta</taxon>
        <taxon>Tracheophyta</taxon>
        <taxon>Spermatophyta</taxon>
        <taxon>Magnoliopsida</taxon>
        <taxon>Ranunculales</taxon>
        <taxon>Menispermaceae</taxon>
        <taxon>Menispermoideae</taxon>
        <taxon>Cissampelideae</taxon>
        <taxon>Stephania</taxon>
    </lineage>
</organism>
<gene>
    <name evidence="2" type="ORF">Scep_019543</name>
</gene>
<name>A0AAP0IAV2_9MAGN</name>
<dbReference type="EMBL" id="JBBNAG010000008">
    <property type="protein sequence ID" value="KAK9112024.1"/>
    <property type="molecule type" value="Genomic_DNA"/>
</dbReference>
<proteinExistence type="predicted"/>
<reference evidence="2 3" key="1">
    <citation type="submission" date="2024-01" db="EMBL/GenBank/DDBJ databases">
        <title>Genome assemblies of Stephania.</title>
        <authorList>
            <person name="Yang L."/>
        </authorList>
    </citation>
    <scope>NUCLEOTIDE SEQUENCE [LARGE SCALE GENOMIC DNA]</scope>
    <source>
        <strain evidence="2">JXDWG</strain>
        <tissue evidence="2">Leaf</tissue>
    </source>
</reference>
<accession>A0AAP0IAV2</accession>
<comment type="caution">
    <text evidence="2">The sequence shown here is derived from an EMBL/GenBank/DDBJ whole genome shotgun (WGS) entry which is preliminary data.</text>
</comment>
<dbReference type="Proteomes" id="UP001419268">
    <property type="component" value="Unassembled WGS sequence"/>
</dbReference>
<evidence type="ECO:0000313" key="2">
    <source>
        <dbReference type="EMBL" id="KAK9112024.1"/>
    </source>
</evidence>
<protein>
    <submittedName>
        <fullName evidence="2">Uncharacterized protein</fullName>
    </submittedName>
</protein>
<evidence type="ECO:0000256" key="1">
    <source>
        <dbReference type="SAM" id="MobiDB-lite"/>
    </source>
</evidence>
<sequence length="165" mass="18804">MDDQMNELRQMVLLLMRNQNVRSNTNDNEGMFQTKLPSTSHVKSKDNNENVLQTKLPFSSNVKSKGNTKRIHQTKLPSSSNAQSKVSMECDKCQLIDWTGTNEVVASGRIALVEPTTILHHVPTWSSCHDGMGRFFGESRSILMETYIRHVDNEGCFWQFSCMAY</sequence>
<feature type="region of interest" description="Disordered" evidence="1">
    <location>
        <begin position="62"/>
        <end position="83"/>
    </location>
</feature>
<dbReference type="AlphaFoldDB" id="A0AAP0IAV2"/>
<keyword evidence="3" id="KW-1185">Reference proteome</keyword>
<evidence type="ECO:0000313" key="3">
    <source>
        <dbReference type="Proteomes" id="UP001419268"/>
    </source>
</evidence>